<sequence>MSDRAGPELTPMSESWHAAHHDAHPGRVGGSVRRLRAITRKEFIQLLRDRRTLALMVGMPLVLLLIFGYGVRLSVSHIGAELVGHDS</sequence>
<gene>
    <name evidence="3" type="ORF">B1A_21222</name>
</gene>
<feature type="region of interest" description="Disordered" evidence="1">
    <location>
        <begin position="1"/>
        <end position="29"/>
    </location>
</feature>
<proteinExistence type="predicted"/>
<keyword evidence="2" id="KW-1133">Transmembrane helix</keyword>
<feature type="transmembrane region" description="Helical" evidence="2">
    <location>
        <begin position="53"/>
        <end position="71"/>
    </location>
</feature>
<evidence type="ECO:0000313" key="3">
    <source>
        <dbReference type="EMBL" id="EQD28312.1"/>
    </source>
</evidence>
<name>T0Y906_9ZZZZ</name>
<evidence type="ECO:0000256" key="2">
    <source>
        <dbReference type="SAM" id="Phobius"/>
    </source>
</evidence>
<accession>T0Y906</accession>
<comment type="caution">
    <text evidence="3">The sequence shown here is derived from an EMBL/GenBank/DDBJ whole genome shotgun (WGS) entry which is preliminary data.</text>
</comment>
<organism evidence="3">
    <name type="scientific">mine drainage metagenome</name>
    <dbReference type="NCBI Taxonomy" id="410659"/>
    <lineage>
        <taxon>unclassified sequences</taxon>
        <taxon>metagenomes</taxon>
        <taxon>ecological metagenomes</taxon>
    </lineage>
</organism>
<keyword evidence="2" id="KW-0812">Transmembrane</keyword>
<keyword evidence="2" id="KW-0472">Membrane</keyword>
<dbReference type="EMBL" id="AUZX01015686">
    <property type="protein sequence ID" value="EQD28312.1"/>
    <property type="molecule type" value="Genomic_DNA"/>
</dbReference>
<dbReference type="AlphaFoldDB" id="T0Y906"/>
<reference evidence="3" key="1">
    <citation type="submission" date="2013-08" db="EMBL/GenBank/DDBJ databases">
        <authorList>
            <person name="Mendez C."/>
            <person name="Richter M."/>
            <person name="Ferrer M."/>
            <person name="Sanchez J."/>
        </authorList>
    </citation>
    <scope>NUCLEOTIDE SEQUENCE</scope>
</reference>
<feature type="non-terminal residue" evidence="3">
    <location>
        <position position="87"/>
    </location>
</feature>
<protein>
    <submittedName>
        <fullName evidence="3">ABC-2 type transport system permease protein</fullName>
    </submittedName>
</protein>
<reference evidence="3" key="2">
    <citation type="journal article" date="2014" name="ISME J.">
        <title>Microbial stratification in low pH oxic and suboxic macroscopic growths along an acid mine drainage.</title>
        <authorList>
            <person name="Mendez-Garcia C."/>
            <person name="Mesa V."/>
            <person name="Sprenger R.R."/>
            <person name="Richter M."/>
            <person name="Diez M.S."/>
            <person name="Solano J."/>
            <person name="Bargiela R."/>
            <person name="Golyshina O.V."/>
            <person name="Manteca A."/>
            <person name="Ramos J.L."/>
            <person name="Gallego J.R."/>
            <person name="Llorente I."/>
            <person name="Martins Dos Santos V.A."/>
            <person name="Jensen O.N."/>
            <person name="Pelaez A.I."/>
            <person name="Sanchez J."/>
            <person name="Ferrer M."/>
        </authorList>
    </citation>
    <scope>NUCLEOTIDE SEQUENCE</scope>
</reference>
<evidence type="ECO:0000256" key="1">
    <source>
        <dbReference type="SAM" id="MobiDB-lite"/>
    </source>
</evidence>